<gene>
    <name evidence="2" type="ORF">ACFPOB_08155</name>
</gene>
<evidence type="ECO:0000313" key="2">
    <source>
        <dbReference type="EMBL" id="MFC5419532.1"/>
    </source>
</evidence>
<proteinExistence type="predicted"/>
<evidence type="ECO:0008006" key="4">
    <source>
        <dbReference type="Google" id="ProtNLM"/>
    </source>
</evidence>
<feature type="non-terminal residue" evidence="2">
    <location>
        <position position="1"/>
    </location>
</feature>
<feature type="region of interest" description="Disordered" evidence="1">
    <location>
        <begin position="22"/>
        <end position="104"/>
    </location>
</feature>
<sequence>LNTLVASFRTGSGAGVAMAAGAVSSGAGARPAARTAAPATRAPVRSAGATPHAAGPADRGSGQAPEPERLRQLAEAAFAQSKAAAPQPRKAANGRAIDTGWEEF</sequence>
<evidence type="ECO:0000256" key="1">
    <source>
        <dbReference type="SAM" id="MobiDB-lite"/>
    </source>
</evidence>
<comment type="caution">
    <text evidence="2">The sequence shown here is derived from an EMBL/GenBank/DDBJ whole genome shotgun (WGS) entry which is preliminary data.</text>
</comment>
<evidence type="ECO:0000313" key="3">
    <source>
        <dbReference type="Proteomes" id="UP001596053"/>
    </source>
</evidence>
<organism evidence="2 3">
    <name type="scientific">Bosea eneae</name>
    <dbReference type="NCBI Taxonomy" id="151454"/>
    <lineage>
        <taxon>Bacteria</taxon>
        <taxon>Pseudomonadati</taxon>
        <taxon>Pseudomonadota</taxon>
        <taxon>Alphaproteobacteria</taxon>
        <taxon>Hyphomicrobiales</taxon>
        <taxon>Boseaceae</taxon>
        <taxon>Bosea</taxon>
    </lineage>
</organism>
<reference evidence="3" key="1">
    <citation type="journal article" date="2019" name="Int. J. Syst. Evol. Microbiol.">
        <title>The Global Catalogue of Microorganisms (GCM) 10K type strain sequencing project: providing services to taxonomists for standard genome sequencing and annotation.</title>
        <authorList>
            <consortium name="The Broad Institute Genomics Platform"/>
            <consortium name="The Broad Institute Genome Sequencing Center for Infectious Disease"/>
            <person name="Wu L."/>
            <person name="Ma J."/>
        </authorList>
    </citation>
    <scope>NUCLEOTIDE SEQUENCE [LARGE SCALE GENOMIC DNA]</scope>
    <source>
        <strain evidence="3">NCAIM B.01391</strain>
    </source>
</reference>
<dbReference type="Proteomes" id="UP001596053">
    <property type="component" value="Unassembled WGS sequence"/>
</dbReference>
<name>A0ABW0IND4_9HYPH</name>
<dbReference type="EMBL" id="JBHSLW010000010">
    <property type="protein sequence ID" value="MFC5419532.1"/>
    <property type="molecule type" value="Genomic_DNA"/>
</dbReference>
<feature type="compositionally biased region" description="Low complexity" evidence="1">
    <location>
        <begin position="22"/>
        <end position="47"/>
    </location>
</feature>
<protein>
    <recommendedName>
        <fullName evidence="4">Methyl-accepting chemotaxis protein</fullName>
    </recommendedName>
</protein>
<accession>A0ABW0IND4</accession>
<keyword evidence="3" id="KW-1185">Reference proteome</keyword>
<feature type="compositionally biased region" description="Low complexity" evidence="1">
    <location>
        <begin position="74"/>
        <end position="85"/>
    </location>
</feature>